<protein>
    <submittedName>
        <fullName evidence="5">Peptidyl-prolyl cis-trans isomerase</fullName>
    </submittedName>
</protein>
<dbReference type="SUPFAM" id="SSF109998">
    <property type="entry name" value="Triger factor/SurA peptide-binding domain-like"/>
    <property type="match status" value="1"/>
</dbReference>
<dbReference type="GO" id="GO:0016853">
    <property type="term" value="F:isomerase activity"/>
    <property type="evidence" value="ECO:0007669"/>
    <property type="project" value="UniProtKB-KW"/>
</dbReference>
<dbReference type="RefSeq" id="WP_337717842.1">
    <property type="nucleotide sequence ID" value="NZ_JBBEGL010000008.1"/>
</dbReference>
<comment type="caution">
    <text evidence="5">The sequence shown here is derived from an EMBL/GenBank/DDBJ whole genome shotgun (WGS) entry which is preliminary data.</text>
</comment>
<sequence length="411" mass="43657">MTTTDTDAPVLTELDALDDETATTDSTGPVSELDALDDPRPAPDAETDAEPEPDRPSRARLLATTARTRAAALAARVPGGRWTRRAVAAVLVLALLAGAGFAVYRWATALPDDAALRVADGVVTEQALDQRVRLYGALYGIAPPGDDAGRDTFRRDTAKAVAVSEVVVGEAAARGITVSEAEVSGQLDQLVTRSFPAGRDDFLARLSQVGIGERDVLDEVRRQMVTSRLYEQVVRDVPPVTDQDVARAYDERRATLTTPEQRQVRAIVLSSRDDADATLARLQAGADPAVEATRSLDQSTRGTGGDLGLLVRDQVAALDPGLADAVFTAAPGSFVGPVPLQQAWVVAQVTGTRAGSPLTPDQARDPLRAQLGAERAGALWNTWTTDRLRHADVEYADGYRPADPFAAPAPR</sequence>
<feature type="transmembrane region" description="Helical" evidence="3">
    <location>
        <begin position="86"/>
        <end position="107"/>
    </location>
</feature>
<evidence type="ECO:0000313" key="5">
    <source>
        <dbReference type="EMBL" id="MEJ2889860.1"/>
    </source>
</evidence>
<dbReference type="InterPro" id="IPR050245">
    <property type="entry name" value="PrsA_foldase"/>
</dbReference>
<name>A0ABU8NCZ9_9PSEU</name>
<keyword evidence="3" id="KW-1133">Transmembrane helix</keyword>
<feature type="region of interest" description="Disordered" evidence="2">
    <location>
        <begin position="1"/>
        <end position="57"/>
    </location>
</feature>
<organism evidence="5 6">
    <name type="scientific">Actinomycetospora aeridis</name>
    <dbReference type="NCBI Taxonomy" id="3129231"/>
    <lineage>
        <taxon>Bacteria</taxon>
        <taxon>Bacillati</taxon>
        <taxon>Actinomycetota</taxon>
        <taxon>Actinomycetes</taxon>
        <taxon>Pseudonocardiales</taxon>
        <taxon>Pseudonocardiaceae</taxon>
        <taxon>Actinomycetospora</taxon>
    </lineage>
</organism>
<evidence type="ECO:0000256" key="2">
    <source>
        <dbReference type="SAM" id="MobiDB-lite"/>
    </source>
</evidence>
<dbReference type="Gene3D" id="3.10.50.40">
    <property type="match status" value="1"/>
</dbReference>
<dbReference type="SUPFAM" id="SSF54534">
    <property type="entry name" value="FKBP-like"/>
    <property type="match status" value="1"/>
</dbReference>
<keyword evidence="6" id="KW-1185">Reference proteome</keyword>
<keyword evidence="3" id="KW-0812">Transmembrane</keyword>
<accession>A0ABU8NCZ9</accession>
<dbReference type="PANTHER" id="PTHR47245">
    <property type="entry name" value="PEPTIDYLPROLYL ISOMERASE"/>
    <property type="match status" value="1"/>
</dbReference>
<evidence type="ECO:0000256" key="1">
    <source>
        <dbReference type="PROSITE-ProRule" id="PRU00278"/>
    </source>
</evidence>
<keyword evidence="1 5" id="KW-0413">Isomerase</keyword>
<dbReference type="Proteomes" id="UP001370100">
    <property type="component" value="Unassembled WGS sequence"/>
</dbReference>
<evidence type="ECO:0000259" key="4">
    <source>
        <dbReference type="PROSITE" id="PS50198"/>
    </source>
</evidence>
<keyword evidence="1" id="KW-0697">Rotamase</keyword>
<feature type="domain" description="PpiC" evidence="4">
    <location>
        <begin position="259"/>
        <end position="351"/>
    </location>
</feature>
<gene>
    <name evidence="5" type="ORF">WCD41_25605</name>
</gene>
<dbReference type="PANTHER" id="PTHR47245:SF2">
    <property type="entry name" value="PEPTIDYL-PROLYL CIS-TRANS ISOMERASE HP_0175-RELATED"/>
    <property type="match status" value="1"/>
</dbReference>
<dbReference type="Gene3D" id="1.10.4030.10">
    <property type="entry name" value="Porin chaperone SurA, peptide-binding domain"/>
    <property type="match status" value="1"/>
</dbReference>
<evidence type="ECO:0000313" key="6">
    <source>
        <dbReference type="Proteomes" id="UP001370100"/>
    </source>
</evidence>
<dbReference type="PROSITE" id="PS50198">
    <property type="entry name" value="PPIC_PPIASE_2"/>
    <property type="match status" value="1"/>
</dbReference>
<dbReference type="EMBL" id="JBBEGL010000008">
    <property type="protein sequence ID" value="MEJ2889860.1"/>
    <property type="molecule type" value="Genomic_DNA"/>
</dbReference>
<proteinExistence type="predicted"/>
<dbReference type="Pfam" id="PF13145">
    <property type="entry name" value="Rotamase_2"/>
    <property type="match status" value="1"/>
</dbReference>
<evidence type="ECO:0000256" key="3">
    <source>
        <dbReference type="SAM" id="Phobius"/>
    </source>
</evidence>
<dbReference type="InterPro" id="IPR046357">
    <property type="entry name" value="PPIase_dom_sf"/>
</dbReference>
<reference evidence="5 6" key="1">
    <citation type="submission" date="2024-03" db="EMBL/GenBank/DDBJ databases">
        <title>Actinomycetospora sp. OC33-EN06, a novel actinomycete isolated from wild orchid (Aerides multiflora).</title>
        <authorList>
            <person name="Suriyachadkun C."/>
        </authorList>
    </citation>
    <scope>NUCLEOTIDE SEQUENCE [LARGE SCALE GENOMIC DNA]</scope>
    <source>
        <strain evidence="5 6">OC33-EN06</strain>
    </source>
</reference>
<dbReference type="InterPro" id="IPR027304">
    <property type="entry name" value="Trigger_fact/SurA_dom_sf"/>
</dbReference>
<keyword evidence="3" id="KW-0472">Membrane</keyword>
<dbReference type="InterPro" id="IPR000297">
    <property type="entry name" value="PPIase_PpiC"/>
</dbReference>